<protein>
    <submittedName>
        <fullName evidence="3">Rhodanese-like domain-containing protein</fullName>
    </submittedName>
</protein>
<accession>A0ABT2Y4P3</accession>
<dbReference type="InterPro" id="IPR001763">
    <property type="entry name" value="Rhodanese-like_dom"/>
</dbReference>
<sequence>MKKLLVLMIAFFAVVGLSACEKKETYELPEEITMANIDEYLEYPNVDFVDLRNWQDKMNGGYIRGSHMIPFFQYLEQEQILVRVDGWTFTPEAIKDEEALRNLFDEDMNIVLFCAGGTRAGFVKEALEYLGYEHVWNAGAIGDYTGPAKVFGDGSYTFPPAA</sequence>
<feature type="signal peptide" evidence="1">
    <location>
        <begin position="1"/>
        <end position="19"/>
    </location>
</feature>
<organism evidence="3 4">
    <name type="scientific">Paracholeplasma manati</name>
    <dbReference type="NCBI Taxonomy" id="591373"/>
    <lineage>
        <taxon>Bacteria</taxon>
        <taxon>Bacillati</taxon>
        <taxon>Mycoplasmatota</taxon>
        <taxon>Mollicutes</taxon>
        <taxon>Acholeplasmatales</taxon>
        <taxon>Acholeplasmataceae</taxon>
        <taxon>Paracholeplasma</taxon>
    </lineage>
</organism>
<keyword evidence="1" id="KW-0732">Signal</keyword>
<dbReference type="PROSITE" id="PS50206">
    <property type="entry name" value="RHODANESE_3"/>
    <property type="match status" value="1"/>
</dbReference>
<dbReference type="PROSITE" id="PS51257">
    <property type="entry name" value="PROKAR_LIPOPROTEIN"/>
    <property type="match status" value="1"/>
</dbReference>
<evidence type="ECO:0000259" key="2">
    <source>
        <dbReference type="PROSITE" id="PS50206"/>
    </source>
</evidence>
<evidence type="ECO:0000313" key="4">
    <source>
        <dbReference type="Proteomes" id="UP001177160"/>
    </source>
</evidence>
<feature type="domain" description="Rhodanese" evidence="2">
    <location>
        <begin position="42"/>
        <end position="150"/>
    </location>
</feature>
<evidence type="ECO:0000313" key="3">
    <source>
        <dbReference type="EMBL" id="MCV2231696.1"/>
    </source>
</evidence>
<reference evidence="3" key="1">
    <citation type="submission" date="2022-09" db="EMBL/GenBank/DDBJ databases">
        <title>Novel Mycoplasma species identified in domestic and wild animals.</title>
        <authorList>
            <person name="Volokhov D.V."/>
            <person name="Furtak V.A."/>
            <person name="Zagorodnyaya T.A."/>
        </authorList>
    </citation>
    <scope>NUCLEOTIDE SEQUENCE</scope>
    <source>
        <strain evidence="3">Oakley</strain>
    </source>
</reference>
<dbReference type="RefSeq" id="WP_263607839.1">
    <property type="nucleotide sequence ID" value="NZ_JAOVQM010000002.1"/>
</dbReference>
<proteinExistence type="predicted"/>
<gene>
    <name evidence="3" type="ORF">N7548_02540</name>
</gene>
<keyword evidence="4" id="KW-1185">Reference proteome</keyword>
<dbReference type="Proteomes" id="UP001177160">
    <property type="component" value="Unassembled WGS sequence"/>
</dbReference>
<feature type="chain" id="PRO_5046587254" evidence="1">
    <location>
        <begin position="20"/>
        <end position="162"/>
    </location>
</feature>
<evidence type="ECO:0000256" key="1">
    <source>
        <dbReference type="SAM" id="SignalP"/>
    </source>
</evidence>
<name>A0ABT2Y4P3_9MOLU</name>
<dbReference type="Pfam" id="PF00581">
    <property type="entry name" value="Rhodanese"/>
    <property type="match status" value="1"/>
</dbReference>
<dbReference type="InterPro" id="IPR036873">
    <property type="entry name" value="Rhodanese-like_dom_sf"/>
</dbReference>
<dbReference type="Gene3D" id="3.40.250.10">
    <property type="entry name" value="Rhodanese-like domain"/>
    <property type="match status" value="1"/>
</dbReference>
<dbReference type="SUPFAM" id="SSF52821">
    <property type="entry name" value="Rhodanese/Cell cycle control phosphatase"/>
    <property type="match status" value="1"/>
</dbReference>
<dbReference type="EMBL" id="JAOVQM010000002">
    <property type="protein sequence ID" value="MCV2231696.1"/>
    <property type="molecule type" value="Genomic_DNA"/>
</dbReference>
<comment type="caution">
    <text evidence="3">The sequence shown here is derived from an EMBL/GenBank/DDBJ whole genome shotgun (WGS) entry which is preliminary data.</text>
</comment>